<proteinExistence type="predicted"/>
<name>A0A1W1UAJ2_9DEIO</name>
<evidence type="ECO:0000313" key="1">
    <source>
        <dbReference type="EMBL" id="SMB78116.1"/>
    </source>
</evidence>
<protein>
    <submittedName>
        <fullName evidence="1">Uncharacterized protein</fullName>
    </submittedName>
</protein>
<organism evidence="1 2">
    <name type="scientific">Deinococcus hopiensis KR-140</name>
    <dbReference type="NCBI Taxonomy" id="695939"/>
    <lineage>
        <taxon>Bacteria</taxon>
        <taxon>Thermotogati</taxon>
        <taxon>Deinococcota</taxon>
        <taxon>Deinococci</taxon>
        <taxon>Deinococcales</taxon>
        <taxon>Deinococcaceae</taxon>
        <taxon>Deinococcus</taxon>
    </lineage>
</organism>
<keyword evidence="2" id="KW-1185">Reference proteome</keyword>
<sequence>MVPFPTTEEDIRACADDIRGGNAAFTQDTELGMVRWEDAQRGVTNGIRGEAHPDFTSSVNKDSWFLAHVPAPDLLELVRTPNCPS</sequence>
<evidence type="ECO:0000313" key="2">
    <source>
        <dbReference type="Proteomes" id="UP000192582"/>
    </source>
</evidence>
<gene>
    <name evidence="1" type="ORF">SAMN00790413_06494</name>
</gene>
<reference evidence="1 2" key="1">
    <citation type="submission" date="2017-04" db="EMBL/GenBank/DDBJ databases">
        <authorList>
            <person name="Afonso C.L."/>
            <person name="Miller P.J."/>
            <person name="Scott M.A."/>
            <person name="Spackman E."/>
            <person name="Goraichik I."/>
            <person name="Dimitrov K.M."/>
            <person name="Suarez D.L."/>
            <person name="Swayne D.E."/>
        </authorList>
    </citation>
    <scope>NUCLEOTIDE SEQUENCE [LARGE SCALE GENOMIC DNA]</scope>
    <source>
        <strain evidence="1 2">KR-140</strain>
    </source>
</reference>
<dbReference type="Proteomes" id="UP000192582">
    <property type="component" value="Unassembled WGS sequence"/>
</dbReference>
<dbReference type="EMBL" id="FWWU01000002">
    <property type="protein sequence ID" value="SMB78116.1"/>
    <property type="molecule type" value="Genomic_DNA"/>
</dbReference>
<dbReference type="AlphaFoldDB" id="A0A1W1UAJ2"/>
<accession>A0A1W1UAJ2</accession>